<comment type="caution">
    <text evidence="3">The sequence shown here is derived from an EMBL/GenBank/DDBJ whole genome shotgun (WGS) entry which is preliminary data.</text>
</comment>
<sequence>MAILMEEGDSVCDSLCCGFLLFISSPKSIEAARQRARRAAKRSTHRVILNEVESAPEHFPLHNHPPTTQNHRGRQSAASETVEQAATRRLFESASRRARRQSDSAPTAQPLATSEPISQTAHKDPVPDQNVQHFMELFKQRKLKAGIQKFRAEMAGLQFQTCVVCNESFPDIHLVAGADTYARCSYDKHPVTKLFSAANDIDPGIVPEPLQGLTQIEEMLIAQVSLIIQLHILKGGQLSYSGNVISFPQDVSKFLTDLPPALANVNIILVRRSSFDGSSSREFRVRREKVLVALRWLQQNNKHYQSVTINYEHLNALPVDGYVDGSLRSMVDDSPDDVAQPKRPRRTAAQKDASAHNGLRSRTNDKNGFAGCESGVLPHAPVNAETSELFAAANDLLIVNVAGDGNCIFRSWAGSIWGCDQNFGLLRDMAAEYMEQHPDKFPEEFFAYDEAPAFDPDDPDGDWTEPRSYTDALRRIKTPNKYGSQYDATAIGGALHLNLFTYRCPVREPAQVINGDRVEG</sequence>
<organism evidence="3 4">
    <name type="scientific">Hypsibius exemplaris</name>
    <name type="common">Freshwater tardigrade</name>
    <dbReference type="NCBI Taxonomy" id="2072580"/>
    <lineage>
        <taxon>Eukaryota</taxon>
        <taxon>Metazoa</taxon>
        <taxon>Ecdysozoa</taxon>
        <taxon>Tardigrada</taxon>
        <taxon>Eutardigrada</taxon>
        <taxon>Parachela</taxon>
        <taxon>Hypsibioidea</taxon>
        <taxon>Hypsibiidae</taxon>
        <taxon>Hypsibius</taxon>
    </lineage>
</organism>
<name>A0A9X6RK36_HYPEX</name>
<dbReference type="PROSITE" id="PS50802">
    <property type="entry name" value="OTU"/>
    <property type="match status" value="1"/>
</dbReference>
<dbReference type="InterPro" id="IPR046700">
    <property type="entry name" value="DUF6570"/>
</dbReference>
<reference evidence="4" key="1">
    <citation type="submission" date="2017-01" db="EMBL/GenBank/DDBJ databases">
        <title>Comparative genomics of anhydrobiosis in the tardigrade Hypsibius dujardini.</title>
        <authorList>
            <person name="Yoshida Y."/>
            <person name="Koutsovoulos G."/>
            <person name="Laetsch D."/>
            <person name="Stevens L."/>
            <person name="Kumar S."/>
            <person name="Horikawa D."/>
            <person name="Ishino K."/>
            <person name="Komine S."/>
            <person name="Tomita M."/>
            <person name="Blaxter M."/>
            <person name="Arakawa K."/>
        </authorList>
    </citation>
    <scope>NUCLEOTIDE SEQUENCE [LARGE SCALE GENOMIC DNA]</scope>
    <source>
        <strain evidence="4">Z151</strain>
    </source>
</reference>
<feature type="region of interest" description="Disordered" evidence="1">
    <location>
        <begin position="333"/>
        <end position="365"/>
    </location>
</feature>
<dbReference type="InterPro" id="IPR003323">
    <property type="entry name" value="OTU_dom"/>
</dbReference>
<evidence type="ECO:0000256" key="1">
    <source>
        <dbReference type="SAM" id="MobiDB-lite"/>
    </source>
</evidence>
<dbReference type="CDD" id="cd22744">
    <property type="entry name" value="OTU"/>
    <property type="match status" value="1"/>
</dbReference>
<dbReference type="OrthoDB" id="8196283at2759"/>
<evidence type="ECO:0000259" key="2">
    <source>
        <dbReference type="PROSITE" id="PS50802"/>
    </source>
</evidence>
<feature type="compositionally biased region" description="Polar residues" evidence="1">
    <location>
        <begin position="65"/>
        <end position="84"/>
    </location>
</feature>
<dbReference type="Gene3D" id="3.90.70.80">
    <property type="match status" value="1"/>
</dbReference>
<evidence type="ECO:0000313" key="3">
    <source>
        <dbReference type="EMBL" id="OWA50644.1"/>
    </source>
</evidence>
<gene>
    <name evidence="3" type="ORF">BV898_15154</name>
</gene>
<accession>A0A9X6RK36</accession>
<evidence type="ECO:0000313" key="4">
    <source>
        <dbReference type="Proteomes" id="UP000192578"/>
    </source>
</evidence>
<dbReference type="AlphaFoldDB" id="A0A9X6RK36"/>
<protein>
    <recommendedName>
        <fullName evidence="2">OTU domain-containing protein</fullName>
    </recommendedName>
</protein>
<dbReference type="SUPFAM" id="SSF54001">
    <property type="entry name" value="Cysteine proteinases"/>
    <property type="match status" value="1"/>
</dbReference>
<keyword evidence="4" id="KW-1185">Reference proteome</keyword>
<proteinExistence type="predicted"/>
<feature type="compositionally biased region" description="Polar residues" evidence="1">
    <location>
        <begin position="106"/>
        <end position="120"/>
    </location>
</feature>
<dbReference type="EMBL" id="MTYJ01000198">
    <property type="protein sequence ID" value="OWA50644.1"/>
    <property type="molecule type" value="Genomic_DNA"/>
</dbReference>
<feature type="domain" description="OTU" evidence="2">
    <location>
        <begin position="396"/>
        <end position="520"/>
    </location>
</feature>
<feature type="region of interest" description="Disordered" evidence="1">
    <location>
        <begin position="52"/>
        <end position="126"/>
    </location>
</feature>
<dbReference type="Pfam" id="PF20209">
    <property type="entry name" value="DUF6570"/>
    <property type="match status" value="1"/>
</dbReference>
<dbReference type="InterPro" id="IPR038765">
    <property type="entry name" value="Papain-like_cys_pep_sf"/>
</dbReference>
<dbReference type="Proteomes" id="UP000192578">
    <property type="component" value="Unassembled WGS sequence"/>
</dbReference>